<organism evidence="1 2">
    <name type="scientific">Trichinella papuae</name>
    <dbReference type="NCBI Taxonomy" id="268474"/>
    <lineage>
        <taxon>Eukaryota</taxon>
        <taxon>Metazoa</taxon>
        <taxon>Ecdysozoa</taxon>
        <taxon>Nematoda</taxon>
        <taxon>Enoplea</taxon>
        <taxon>Dorylaimia</taxon>
        <taxon>Trichinellida</taxon>
        <taxon>Trichinellidae</taxon>
        <taxon>Trichinella</taxon>
    </lineage>
</organism>
<dbReference type="EMBL" id="JYDO01000072">
    <property type="protein sequence ID" value="KRZ72869.1"/>
    <property type="molecule type" value="Genomic_DNA"/>
</dbReference>
<evidence type="ECO:0000313" key="2">
    <source>
        <dbReference type="Proteomes" id="UP000054843"/>
    </source>
</evidence>
<name>A0A0V1MMS6_9BILA</name>
<evidence type="ECO:0000313" key="1">
    <source>
        <dbReference type="EMBL" id="KRZ72869.1"/>
    </source>
</evidence>
<gene>
    <name evidence="1" type="ORF">T10_5490</name>
</gene>
<proteinExistence type="predicted"/>
<protein>
    <submittedName>
        <fullName evidence="1">Uncharacterized protein</fullName>
    </submittedName>
</protein>
<dbReference type="OrthoDB" id="10547503at2759"/>
<comment type="caution">
    <text evidence="1">The sequence shown here is derived from an EMBL/GenBank/DDBJ whole genome shotgun (WGS) entry which is preliminary data.</text>
</comment>
<dbReference type="Proteomes" id="UP000054843">
    <property type="component" value="Unassembled WGS sequence"/>
</dbReference>
<dbReference type="AlphaFoldDB" id="A0A0V1MMS6"/>
<keyword evidence="2" id="KW-1185">Reference proteome</keyword>
<sequence>MGFHPSLNMMHLIQSVATDRWQLFKRTVVYLMACLKRRANKRDLSNEWHQLEESALERFPTAATIYDL</sequence>
<accession>A0A0V1MMS6</accession>
<reference evidence="1 2" key="1">
    <citation type="submission" date="2015-01" db="EMBL/GenBank/DDBJ databases">
        <title>Evolution of Trichinella species and genotypes.</title>
        <authorList>
            <person name="Korhonen P.K."/>
            <person name="Edoardo P."/>
            <person name="Giuseppe L.R."/>
            <person name="Gasser R.B."/>
        </authorList>
    </citation>
    <scope>NUCLEOTIDE SEQUENCE [LARGE SCALE GENOMIC DNA]</scope>
    <source>
        <strain evidence="1">ISS1980</strain>
    </source>
</reference>